<dbReference type="InterPro" id="IPR029068">
    <property type="entry name" value="Glyas_Bleomycin-R_OHBP_Dase"/>
</dbReference>
<dbReference type="SUPFAM" id="SSF54593">
    <property type="entry name" value="Glyoxalase/Bleomycin resistance protein/Dihydroxybiphenyl dioxygenase"/>
    <property type="match status" value="1"/>
</dbReference>
<evidence type="ECO:0000313" key="3">
    <source>
        <dbReference type="Proteomes" id="UP000326287"/>
    </source>
</evidence>
<evidence type="ECO:0000313" key="2">
    <source>
        <dbReference type="EMBL" id="QFU75902.1"/>
    </source>
</evidence>
<keyword evidence="3" id="KW-1185">Reference proteome</keyword>
<proteinExistence type="predicted"/>
<reference evidence="2 3" key="1">
    <citation type="submission" date="2019-02" db="EMBL/GenBank/DDBJ databases">
        <authorList>
            <person name="Li S.-H."/>
        </authorList>
    </citation>
    <scope>NUCLEOTIDE SEQUENCE [LARGE SCALE GENOMIC DNA]</scope>
    <source>
        <strain evidence="2 3">IMCC14385</strain>
    </source>
</reference>
<dbReference type="AlphaFoldDB" id="A0A5P9NJK3"/>
<sequence length="157" mass="17785">MTRRTNNMNDSDSAALSLPPVSQIGFVVRDLEQSIARYQPIFGEFVEMSPGEMDWEYRGKTEPAELKIAFGKSGDVEIELIEWVSGECPHKEFIEAGHEGMQHLRFLVDDVDAKVKEAEALGYQQIWYKRFAEGLAASYLEKEGDPLIVELFENSHG</sequence>
<gene>
    <name evidence="2" type="ORF">EY643_09635</name>
</gene>
<evidence type="ECO:0000259" key="1">
    <source>
        <dbReference type="PROSITE" id="PS51819"/>
    </source>
</evidence>
<dbReference type="EMBL" id="CP036422">
    <property type="protein sequence ID" value="QFU75902.1"/>
    <property type="molecule type" value="Genomic_DNA"/>
</dbReference>
<organism evidence="2 3">
    <name type="scientific">Halioglobus maricola</name>
    <dbReference type="NCBI Taxonomy" id="2601894"/>
    <lineage>
        <taxon>Bacteria</taxon>
        <taxon>Pseudomonadati</taxon>
        <taxon>Pseudomonadota</taxon>
        <taxon>Gammaproteobacteria</taxon>
        <taxon>Cellvibrionales</taxon>
        <taxon>Halieaceae</taxon>
        <taxon>Halioglobus</taxon>
    </lineage>
</organism>
<dbReference type="Pfam" id="PF13669">
    <property type="entry name" value="Glyoxalase_4"/>
    <property type="match status" value="1"/>
</dbReference>
<accession>A0A5P9NJK3</accession>
<dbReference type="Proteomes" id="UP000326287">
    <property type="component" value="Chromosome"/>
</dbReference>
<dbReference type="PROSITE" id="PS51819">
    <property type="entry name" value="VOC"/>
    <property type="match status" value="1"/>
</dbReference>
<dbReference type="KEGG" id="halc:EY643_09635"/>
<name>A0A5P9NJK3_9GAMM</name>
<dbReference type="Gene3D" id="3.10.180.10">
    <property type="entry name" value="2,3-Dihydroxybiphenyl 1,2-Dioxygenase, domain 1"/>
    <property type="match status" value="1"/>
</dbReference>
<dbReference type="InterPro" id="IPR037523">
    <property type="entry name" value="VOC_core"/>
</dbReference>
<dbReference type="OrthoDB" id="9792173at2"/>
<protein>
    <recommendedName>
        <fullName evidence="1">VOC domain-containing protein</fullName>
    </recommendedName>
</protein>
<feature type="domain" description="VOC" evidence="1">
    <location>
        <begin position="20"/>
        <end position="154"/>
    </location>
</feature>